<keyword evidence="1" id="KW-0472">Membrane</keyword>
<evidence type="ECO:0000313" key="2">
    <source>
        <dbReference type="EMBL" id="QEG23167.1"/>
    </source>
</evidence>
<dbReference type="Proteomes" id="UP000322214">
    <property type="component" value="Chromosome"/>
</dbReference>
<dbReference type="STRING" id="980251.GCA_001642875_03895"/>
<organism evidence="2 3">
    <name type="scientific">Mariniblastus fucicola</name>
    <dbReference type="NCBI Taxonomy" id="980251"/>
    <lineage>
        <taxon>Bacteria</taxon>
        <taxon>Pseudomonadati</taxon>
        <taxon>Planctomycetota</taxon>
        <taxon>Planctomycetia</taxon>
        <taxon>Pirellulales</taxon>
        <taxon>Pirellulaceae</taxon>
        <taxon>Mariniblastus</taxon>
    </lineage>
</organism>
<reference evidence="2 3" key="1">
    <citation type="submission" date="2019-08" db="EMBL/GenBank/DDBJ databases">
        <title>Deep-cultivation of Planctomycetes and their phenomic and genomic characterization uncovers novel biology.</title>
        <authorList>
            <person name="Wiegand S."/>
            <person name="Jogler M."/>
            <person name="Boedeker C."/>
            <person name="Pinto D."/>
            <person name="Vollmers J."/>
            <person name="Rivas-Marin E."/>
            <person name="Kohn T."/>
            <person name="Peeters S.H."/>
            <person name="Heuer A."/>
            <person name="Rast P."/>
            <person name="Oberbeckmann S."/>
            <person name="Bunk B."/>
            <person name="Jeske O."/>
            <person name="Meyerdierks A."/>
            <person name="Storesund J.E."/>
            <person name="Kallscheuer N."/>
            <person name="Luecker S."/>
            <person name="Lage O.M."/>
            <person name="Pohl T."/>
            <person name="Merkel B.J."/>
            <person name="Hornburger P."/>
            <person name="Mueller R.-W."/>
            <person name="Bruemmer F."/>
            <person name="Labrenz M."/>
            <person name="Spormann A.M."/>
            <person name="Op den Camp H."/>
            <person name="Overmann J."/>
            <person name="Amann R."/>
            <person name="Jetten M.S.M."/>
            <person name="Mascher T."/>
            <person name="Medema M.H."/>
            <person name="Devos D.P."/>
            <person name="Kaster A.-K."/>
            <person name="Ovreas L."/>
            <person name="Rohde M."/>
            <person name="Galperin M.Y."/>
            <person name="Jogler C."/>
        </authorList>
    </citation>
    <scope>NUCLEOTIDE SEQUENCE [LARGE SCALE GENOMIC DNA]</scope>
    <source>
        <strain evidence="2 3">FC18</strain>
    </source>
</reference>
<keyword evidence="1" id="KW-1133">Transmembrane helix</keyword>
<evidence type="ECO:0000313" key="3">
    <source>
        <dbReference type="Proteomes" id="UP000322214"/>
    </source>
</evidence>
<feature type="transmembrane region" description="Helical" evidence="1">
    <location>
        <begin position="87"/>
        <end position="109"/>
    </location>
</feature>
<keyword evidence="1" id="KW-0812">Transmembrane</keyword>
<dbReference type="KEGG" id="mff:MFFC18_30630"/>
<accession>A0A5B9P8V6</accession>
<proteinExistence type="predicted"/>
<evidence type="ECO:0000256" key="1">
    <source>
        <dbReference type="SAM" id="Phobius"/>
    </source>
</evidence>
<keyword evidence="3" id="KW-1185">Reference proteome</keyword>
<dbReference type="RefSeq" id="WP_075085919.1">
    <property type="nucleotide sequence ID" value="NZ_CP042912.1"/>
</dbReference>
<name>A0A5B9P8V6_9BACT</name>
<gene>
    <name evidence="2" type="ORF">MFFC18_30630</name>
</gene>
<feature type="transmembrane region" description="Helical" evidence="1">
    <location>
        <begin position="61"/>
        <end position="80"/>
    </location>
</feature>
<dbReference type="AlphaFoldDB" id="A0A5B9P8V6"/>
<dbReference type="EMBL" id="CP042912">
    <property type="protein sequence ID" value="QEG23167.1"/>
    <property type="molecule type" value="Genomic_DNA"/>
</dbReference>
<protein>
    <submittedName>
        <fullName evidence="2">Uncharacterized protein</fullName>
    </submittedName>
</protein>
<sequence>MPEVSNLTRPIERRIAIFDARPGDRQLGTDLGYGLMGGSPQKFDEDSKFFKVGPQTIPPKFVAIWMYFVLAAISITFVCMGIKEMAAWGIVIGGAILIVPTMIAMFSWINHLTGKEPFLVFDKVTGIVELPRLASKYSVKQLREVIFLDRFVDRNQHWHIGLLAEEGNGSWTYLHLFNTAHICSGNGSGWLGFKDDDQKIAEALGIGFRRITFTKDESLELASLVPWLNRTANNNAKQPS</sequence>